<feature type="chain" id="PRO_5046200040" description="Zinc-dependent peptidase" evidence="1">
    <location>
        <begin position="25"/>
        <end position="336"/>
    </location>
</feature>
<gene>
    <name evidence="2" type="ORF">WMO45_07965</name>
</gene>
<evidence type="ECO:0000313" key="2">
    <source>
        <dbReference type="EMBL" id="MEQ2456454.1"/>
    </source>
</evidence>
<sequence>MNRRLLPLLLLPVLVLTACRSQTAAQPSPAPLEVRTEARRLAAAQLGTLETQLSAEEHDQVLHLLERLVPLRQARASDGRWELSAEESRLVEELNQFYEDCTSRYLGEPDHWSADEGKMQPLAGYDIEGDGVLKATDGEDAYRPLWDLVQDLLPEGSLNAFRRFTVFTDGVDEILAYVVPVDEAGTQWELAVDPQDTENLDYFAVTVFHEYSHYLTLNDAQVTYGGTPRFDCYSEPGMVCLPKSYLNAFYQSFWQDYLDDRLAAPDSSGFYLRHPDDFVTSYAATNPSEDIAESFAFFVLTDRAEGDAVWAQKINFFYAYPELVTFREQARTQLGL</sequence>
<evidence type="ECO:0000256" key="1">
    <source>
        <dbReference type="SAM" id="SignalP"/>
    </source>
</evidence>
<organism evidence="2 3">
    <name type="scientific">Flavonifractor hominis</name>
    <dbReference type="NCBI Taxonomy" id="3133178"/>
    <lineage>
        <taxon>Bacteria</taxon>
        <taxon>Bacillati</taxon>
        <taxon>Bacillota</taxon>
        <taxon>Clostridia</taxon>
        <taxon>Eubacteriales</taxon>
        <taxon>Oscillospiraceae</taxon>
        <taxon>Flavonifractor</taxon>
    </lineage>
</organism>
<name>A0ABV1EPD7_9FIRM</name>
<proteinExistence type="predicted"/>
<evidence type="ECO:0000313" key="3">
    <source>
        <dbReference type="Proteomes" id="UP001440599"/>
    </source>
</evidence>
<dbReference type="Proteomes" id="UP001440599">
    <property type="component" value="Unassembled WGS sequence"/>
</dbReference>
<dbReference type="Gene3D" id="3.40.390.70">
    <property type="match status" value="1"/>
</dbReference>
<dbReference type="RefSeq" id="WP_349140102.1">
    <property type="nucleotide sequence ID" value="NZ_JBBMFT010000004.1"/>
</dbReference>
<keyword evidence="1" id="KW-0732">Signal</keyword>
<reference evidence="2 3" key="1">
    <citation type="submission" date="2024-03" db="EMBL/GenBank/DDBJ databases">
        <title>Human intestinal bacterial collection.</title>
        <authorList>
            <person name="Pauvert C."/>
            <person name="Hitch T.C.A."/>
            <person name="Clavel T."/>
        </authorList>
    </citation>
    <scope>NUCLEOTIDE SEQUENCE [LARGE SCALE GENOMIC DNA]</scope>
    <source>
        <strain evidence="2 3">CLA-AP-H34</strain>
    </source>
</reference>
<comment type="caution">
    <text evidence="2">The sequence shown here is derived from an EMBL/GenBank/DDBJ whole genome shotgun (WGS) entry which is preliminary data.</text>
</comment>
<accession>A0ABV1EPD7</accession>
<evidence type="ECO:0008006" key="4">
    <source>
        <dbReference type="Google" id="ProtNLM"/>
    </source>
</evidence>
<dbReference type="EMBL" id="JBBMFT010000004">
    <property type="protein sequence ID" value="MEQ2456454.1"/>
    <property type="molecule type" value="Genomic_DNA"/>
</dbReference>
<keyword evidence="3" id="KW-1185">Reference proteome</keyword>
<dbReference type="PROSITE" id="PS51257">
    <property type="entry name" value="PROKAR_LIPOPROTEIN"/>
    <property type="match status" value="1"/>
</dbReference>
<feature type="signal peptide" evidence="1">
    <location>
        <begin position="1"/>
        <end position="24"/>
    </location>
</feature>
<protein>
    <recommendedName>
        <fullName evidence="4">Zinc-dependent peptidase</fullName>
    </recommendedName>
</protein>